<evidence type="ECO:0000313" key="3">
    <source>
        <dbReference type="EMBL" id="RTR28688.1"/>
    </source>
</evidence>
<keyword evidence="4" id="KW-1185">Reference proteome</keyword>
<sequence length="374" mass="41503">MTKKSGISASNLILMGGLAALLLDRNLRDRVVGGTRYAYDHGLELLEEEVVPVLSVAATRAEHGARRLAREGQHALHDWQENDGQDLMQRAQGLLETAGERAARLAKEAQKEWASRAEQAEDTFQDVRKDARRTAMRLADQGEDRYRSVAKDARRTVRSLRSDAEETLDDAHGSFLGFLSRSGDELEDRRNQMERDLKRARRDVERDLRRGQRHWNPQKLEKTVAKRLAPLQKEAEREFARFEKDVMKQKRLAERQARSEGGMGGGAALLLLLGAGAVALARMPEARTAVLQGVEKVSPDARHHLERVGRSFKASVGEVWIEGPKKDEKPFTTANKSVDATGDASKDSGNPKTGAEAPASMNDKKPESGSNDKA</sequence>
<dbReference type="RefSeq" id="WP_126351637.1">
    <property type="nucleotide sequence ID" value="NZ_CP086380.1"/>
</dbReference>
<organism evidence="3 4">
    <name type="scientific">Deinococcus radiophilus</name>
    <dbReference type="NCBI Taxonomy" id="32062"/>
    <lineage>
        <taxon>Bacteria</taxon>
        <taxon>Thermotogati</taxon>
        <taxon>Deinococcota</taxon>
        <taxon>Deinococci</taxon>
        <taxon>Deinococcales</taxon>
        <taxon>Deinococcaceae</taxon>
        <taxon>Deinococcus</taxon>
    </lineage>
</organism>
<feature type="coiled-coil region" evidence="1">
    <location>
        <begin position="150"/>
        <end position="252"/>
    </location>
</feature>
<dbReference type="Proteomes" id="UP000277766">
    <property type="component" value="Unassembled WGS sequence"/>
</dbReference>
<dbReference type="AlphaFoldDB" id="A0A431VZP1"/>
<dbReference type="OrthoDB" id="67908at2"/>
<dbReference type="EMBL" id="RXPE01000006">
    <property type="protein sequence ID" value="RTR28688.1"/>
    <property type="molecule type" value="Genomic_DNA"/>
</dbReference>
<name>A0A431VZP1_9DEIO</name>
<keyword evidence="1" id="KW-0175">Coiled coil</keyword>
<reference evidence="3 4" key="1">
    <citation type="submission" date="2018-12" db="EMBL/GenBank/DDBJ databases">
        <title>Deinococcus radiophilus ATCC 27603 genome sequencing and assembly.</title>
        <authorList>
            <person name="Maclea K.S."/>
            <person name="Maynard C.R."/>
        </authorList>
    </citation>
    <scope>NUCLEOTIDE SEQUENCE [LARGE SCALE GENOMIC DNA]</scope>
    <source>
        <strain evidence="3 4">ATCC 27603</strain>
    </source>
</reference>
<feature type="region of interest" description="Disordered" evidence="2">
    <location>
        <begin position="321"/>
        <end position="374"/>
    </location>
</feature>
<evidence type="ECO:0008006" key="5">
    <source>
        <dbReference type="Google" id="ProtNLM"/>
    </source>
</evidence>
<evidence type="ECO:0000313" key="4">
    <source>
        <dbReference type="Proteomes" id="UP000277766"/>
    </source>
</evidence>
<comment type="caution">
    <text evidence="3">The sequence shown here is derived from an EMBL/GenBank/DDBJ whole genome shotgun (WGS) entry which is preliminary data.</text>
</comment>
<accession>A0A431VZP1</accession>
<feature type="compositionally biased region" description="Basic and acidic residues" evidence="2">
    <location>
        <begin position="362"/>
        <end position="374"/>
    </location>
</feature>
<protein>
    <recommendedName>
        <fullName evidence="5">Alginate biosynthesis protein AlgP</fullName>
    </recommendedName>
</protein>
<evidence type="ECO:0000256" key="2">
    <source>
        <dbReference type="SAM" id="MobiDB-lite"/>
    </source>
</evidence>
<proteinExistence type="predicted"/>
<evidence type="ECO:0000256" key="1">
    <source>
        <dbReference type="SAM" id="Coils"/>
    </source>
</evidence>
<gene>
    <name evidence="3" type="ORF">EJ104_04865</name>
</gene>